<dbReference type="SUPFAM" id="SSF48695">
    <property type="entry name" value="Multiheme cytochromes"/>
    <property type="match status" value="1"/>
</dbReference>
<reference evidence="1" key="2">
    <citation type="submission" date="2006-01" db="EMBL/GenBank/DDBJ databases">
        <authorList>
            <person name="Genoscope"/>
        </authorList>
    </citation>
    <scope>NUCLEOTIDE SEQUENCE</scope>
</reference>
<protein>
    <submittedName>
        <fullName evidence="1">Uncharacterized protein</fullName>
    </submittedName>
</protein>
<reference evidence="1" key="1">
    <citation type="journal article" date="2006" name="Nature">
        <title>Deciphering the evolution and metabolism of an anammox bacterium from a community genome.</title>
        <authorList>
            <person name="Strous M."/>
            <person name="Pelletier E."/>
            <person name="Mangenot S."/>
            <person name="Rattei T."/>
            <person name="Lehner A."/>
            <person name="Taylor M.W."/>
            <person name="Horn M."/>
            <person name="Daims H."/>
            <person name="Bartol-Mavel D."/>
            <person name="Wincker P."/>
            <person name="Barbe V."/>
            <person name="Fonknechten N."/>
            <person name="Vallenet D."/>
            <person name="Segurens B."/>
            <person name="Schenowitz-Truong C."/>
            <person name="Medigue C."/>
            <person name="Collingro A."/>
            <person name="Snel B."/>
            <person name="Dutilh B.E."/>
            <person name="OpDenCamp H.J.M."/>
            <person name="vanDerDrift C."/>
            <person name="Cirpus I."/>
            <person name="vanDePas-Schoonen K.T."/>
            <person name="Harhangi H.R."/>
            <person name="vanNiftrik L."/>
            <person name="Schmid M."/>
            <person name="Keltjens J."/>
            <person name="vanDeVossenberg J."/>
            <person name="Kartal B."/>
            <person name="Meier H."/>
            <person name="Frishman D."/>
            <person name="Huynen M.A."/>
            <person name="Mewes H."/>
            <person name="Weissenbach J."/>
            <person name="Jetten M.S.M."/>
            <person name="Wagner M."/>
            <person name="LePaslier D."/>
        </authorList>
    </citation>
    <scope>NUCLEOTIDE SEQUENCE</scope>
</reference>
<dbReference type="AlphaFoldDB" id="Q1PX28"/>
<proteinExistence type="predicted"/>
<dbReference type="InterPro" id="IPR036280">
    <property type="entry name" value="Multihaem_cyt_sf"/>
</dbReference>
<dbReference type="EMBL" id="CT573073">
    <property type="protein sequence ID" value="CAJ71790.1"/>
    <property type="molecule type" value="Genomic_DNA"/>
</dbReference>
<name>Q1PX28_KUEST</name>
<sequence>MSIDMNTFKIILFLTVSIIASHVLLGSDAGVTFIGPSNYIPRLDLPQNIPLHSADSCKDCHREIYDQWRESLHSKSSTNPVFQACWTARNNPPFCSNCHFPMLEQKPKILRGFKETGPSPFVAIKNKEFDAILMKEGVTCVVCHLRNKTIYGPRKIKEGEAPHPVKYDPSFQKSEFCYTCHSWGFPRARIKKTCYTSDEYKRSGKKETCQDCHMERKEGLASLGKPRRIYGMHDQKSSRSPEELRKALKTELKTEKDTSKPGDKVKAEIRVTNTGAGHYVPTGCPVRAIAARVAVLDENGEEKGLKEYFITRTFEFPGYPTEVKDGRLAPGECKSFYYKYKIPRDASFKKLTLRLDMIEYLIFPKKADEAPIPFSKITVPFYSTSVEIMK</sequence>
<dbReference type="Gene3D" id="1.10.1130.10">
    <property type="entry name" value="Flavocytochrome C3, Chain A"/>
    <property type="match status" value="1"/>
</dbReference>
<evidence type="ECO:0000313" key="1">
    <source>
        <dbReference type="EMBL" id="CAJ71790.1"/>
    </source>
</evidence>
<organism evidence="1">
    <name type="scientific">Kuenenia stuttgartiensis</name>
    <dbReference type="NCBI Taxonomy" id="174633"/>
    <lineage>
        <taxon>Bacteria</taxon>
        <taxon>Pseudomonadati</taxon>
        <taxon>Planctomycetota</taxon>
        <taxon>Candidatus Brocadiia</taxon>
        <taxon>Candidatus Brocadiales</taxon>
        <taxon>Candidatus Brocadiaceae</taxon>
        <taxon>Candidatus Kuenenia</taxon>
    </lineage>
</organism>
<accession>Q1PX28</accession>
<gene>
    <name evidence="1" type="ORF">kustc1045</name>
</gene>